<dbReference type="Pfam" id="PF00481">
    <property type="entry name" value="PP2C"/>
    <property type="match status" value="1"/>
</dbReference>
<dbReference type="InterPro" id="IPR000222">
    <property type="entry name" value="PP2C_BS"/>
</dbReference>
<dbReference type="OMA" id="HVMKLSM"/>
<protein>
    <recommendedName>
        <fullName evidence="3">protein-serine/threonine phosphatase</fullName>
        <ecNumber evidence="3">3.1.3.16</ecNumber>
    </recommendedName>
</protein>
<dbReference type="Proteomes" id="UP000191522">
    <property type="component" value="Unassembled WGS sequence"/>
</dbReference>
<evidence type="ECO:0000256" key="7">
    <source>
        <dbReference type="ARBA" id="ARBA00022912"/>
    </source>
</evidence>
<feature type="region of interest" description="Disordered" evidence="10">
    <location>
        <begin position="203"/>
        <end position="231"/>
    </location>
</feature>
<dbReference type="GO" id="GO:0046872">
    <property type="term" value="F:metal ion binding"/>
    <property type="evidence" value="ECO:0007669"/>
    <property type="project" value="UniProtKB-KW"/>
</dbReference>
<comment type="cofactor">
    <cofactor evidence="1">
        <name>Mn(2+)</name>
        <dbReference type="ChEBI" id="CHEBI:29035"/>
    </cofactor>
</comment>
<dbReference type="SUPFAM" id="SSF81606">
    <property type="entry name" value="PP2C-like"/>
    <property type="match status" value="1"/>
</dbReference>
<comment type="similarity">
    <text evidence="2 9">Belongs to the PP2C family.</text>
</comment>
<evidence type="ECO:0000256" key="4">
    <source>
        <dbReference type="ARBA" id="ARBA00022723"/>
    </source>
</evidence>
<proteinExistence type="inferred from homology"/>
<evidence type="ECO:0000256" key="8">
    <source>
        <dbReference type="ARBA" id="ARBA00023211"/>
    </source>
</evidence>
<evidence type="ECO:0000256" key="5">
    <source>
        <dbReference type="ARBA" id="ARBA00022801"/>
    </source>
</evidence>
<organism evidence="12 13">
    <name type="scientific">Penicillium decumbens</name>
    <dbReference type="NCBI Taxonomy" id="69771"/>
    <lineage>
        <taxon>Eukaryota</taxon>
        <taxon>Fungi</taxon>
        <taxon>Dikarya</taxon>
        <taxon>Ascomycota</taxon>
        <taxon>Pezizomycotina</taxon>
        <taxon>Eurotiomycetes</taxon>
        <taxon>Eurotiomycetidae</taxon>
        <taxon>Eurotiales</taxon>
        <taxon>Aspergillaceae</taxon>
        <taxon>Penicillium</taxon>
    </lineage>
</organism>
<feature type="domain" description="PPM-type phosphatase" evidence="11">
    <location>
        <begin position="11"/>
        <end position="300"/>
    </location>
</feature>
<comment type="caution">
    <text evidence="12">The sequence shown here is derived from an EMBL/GenBank/DDBJ whole genome shotgun (WGS) entry which is preliminary data.</text>
</comment>
<evidence type="ECO:0000256" key="3">
    <source>
        <dbReference type="ARBA" id="ARBA00013081"/>
    </source>
</evidence>
<keyword evidence="8" id="KW-0464">Manganese</keyword>
<evidence type="ECO:0000256" key="6">
    <source>
        <dbReference type="ARBA" id="ARBA00022842"/>
    </source>
</evidence>
<name>A0A1V6PKD0_PENDC</name>
<evidence type="ECO:0000313" key="13">
    <source>
        <dbReference type="Proteomes" id="UP000191522"/>
    </source>
</evidence>
<dbReference type="SMART" id="SM00332">
    <property type="entry name" value="PP2Cc"/>
    <property type="match status" value="1"/>
</dbReference>
<sequence length="305" mass="33180">MSASDAILIFDAGAGEAQGSRDSQLDRHVLIQPGQFHTKTEDTLAYFAIYDGHGSSLVADHAKENLHHLLAQRPELKEGEYVAAIKGALMDEDALLLESFKYESAEPATSGSTVAMCLINVTRGELVVSNLGDSHVILAERDPNTETSYHVRRLTEAHKPGKPEEQVRINEAGGTVNMRSGVPRIGSLNMSRALGDLQYKRPVSGIQEGGGSSSSSRPIRGDFLSNDPYTSRRTLGTDRRYLLVIASDGVTDRTDDATLIQHVMKLTMRGMRARDIAQDVVTKATSRQKSDNASCIVVMIDGQRS</sequence>
<keyword evidence="5 9" id="KW-0378">Hydrolase</keyword>
<evidence type="ECO:0000256" key="1">
    <source>
        <dbReference type="ARBA" id="ARBA00001936"/>
    </source>
</evidence>
<dbReference type="Gene3D" id="3.60.40.10">
    <property type="entry name" value="PPM-type phosphatase domain"/>
    <property type="match status" value="1"/>
</dbReference>
<evidence type="ECO:0000259" key="11">
    <source>
        <dbReference type="PROSITE" id="PS51746"/>
    </source>
</evidence>
<dbReference type="InterPro" id="IPR015655">
    <property type="entry name" value="PP2C"/>
</dbReference>
<gene>
    <name evidence="12" type="ORF">PENDEC_c002G00474</name>
</gene>
<evidence type="ECO:0000256" key="9">
    <source>
        <dbReference type="RuleBase" id="RU003465"/>
    </source>
</evidence>
<dbReference type="CDD" id="cd00143">
    <property type="entry name" value="PP2Cc"/>
    <property type="match status" value="1"/>
</dbReference>
<dbReference type="PANTHER" id="PTHR13832">
    <property type="entry name" value="PROTEIN PHOSPHATASE 2C"/>
    <property type="match status" value="1"/>
</dbReference>
<keyword evidence="13" id="KW-1185">Reference proteome</keyword>
<dbReference type="AlphaFoldDB" id="A0A1V6PKD0"/>
<evidence type="ECO:0000313" key="12">
    <source>
        <dbReference type="EMBL" id="OQD77500.1"/>
    </source>
</evidence>
<keyword evidence="6" id="KW-0460">Magnesium</keyword>
<keyword evidence="4" id="KW-0479">Metal-binding</keyword>
<dbReference type="PROSITE" id="PS01032">
    <property type="entry name" value="PPM_1"/>
    <property type="match status" value="1"/>
</dbReference>
<dbReference type="PROSITE" id="PS51746">
    <property type="entry name" value="PPM_2"/>
    <property type="match status" value="1"/>
</dbReference>
<dbReference type="EMBL" id="MDYL01000002">
    <property type="protein sequence ID" value="OQD77500.1"/>
    <property type="molecule type" value="Genomic_DNA"/>
</dbReference>
<dbReference type="STRING" id="69771.A0A1V6PKD0"/>
<dbReference type="EC" id="3.1.3.16" evidence="3"/>
<reference evidence="13" key="1">
    <citation type="journal article" date="2017" name="Nat. Microbiol.">
        <title>Global analysis of biosynthetic gene clusters reveals vast potential of secondary metabolite production in Penicillium species.</title>
        <authorList>
            <person name="Nielsen J.C."/>
            <person name="Grijseels S."/>
            <person name="Prigent S."/>
            <person name="Ji B."/>
            <person name="Dainat J."/>
            <person name="Nielsen K.F."/>
            <person name="Frisvad J.C."/>
            <person name="Workman M."/>
            <person name="Nielsen J."/>
        </authorList>
    </citation>
    <scope>NUCLEOTIDE SEQUENCE [LARGE SCALE GENOMIC DNA]</scope>
    <source>
        <strain evidence="13">IBT 11843</strain>
    </source>
</reference>
<dbReference type="GO" id="GO:0004722">
    <property type="term" value="F:protein serine/threonine phosphatase activity"/>
    <property type="evidence" value="ECO:0007669"/>
    <property type="project" value="UniProtKB-EC"/>
</dbReference>
<dbReference type="OrthoDB" id="659at2759"/>
<dbReference type="InterPro" id="IPR001932">
    <property type="entry name" value="PPM-type_phosphatase-like_dom"/>
</dbReference>
<dbReference type="PANTHER" id="PTHR13832:SF803">
    <property type="entry name" value="PROTEIN PHOSPHATASE 1G"/>
    <property type="match status" value="1"/>
</dbReference>
<evidence type="ECO:0000256" key="10">
    <source>
        <dbReference type="SAM" id="MobiDB-lite"/>
    </source>
</evidence>
<accession>A0A1V6PKD0</accession>
<evidence type="ECO:0000256" key="2">
    <source>
        <dbReference type="ARBA" id="ARBA00006702"/>
    </source>
</evidence>
<dbReference type="InterPro" id="IPR036457">
    <property type="entry name" value="PPM-type-like_dom_sf"/>
</dbReference>
<keyword evidence="7 9" id="KW-0904">Protein phosphatase</keyword>